<evidence type="ECO:0000256" key="3">
    <source>
        <dbReference type="PIRNR" id="PIRNR002070"/>
    </source>
</evidence>
<keyword evidence="2" id="KW-0235">DNA replication</keyword>
<dbReference type="GO" id="GO:0009295">
    <property type="term" value="C:nucleoid"/>
    <property type="evidence" value="ECO:0007669"/>
    <property type="project" value="TreeGrafter"/>
</dbReference>
<dbReference type="PANTHER" id="PTHR10302">
    <property type="entry name" value="SINGLE-STRANDED DNA-BINDING PROTEIN"/>
    <property type="match status" value="1"/>
</dbReference>
<dbReference type="SUPFAM" id="SSF50249">
    <property type="entry name" value="Nucleic acid-binding proteins"/>
    <property type="match status" value="1"/>
</dbReference>
<dbReference type="PANTHER" id="PTHR10302:SF27">
    <property type="entry name" value="SINGLE-STRANDED DNA-BINDING PROTEIN"/>
    <property type="match status" value="1"/>
</dbReference>
<name>A0A1H3ARP0_ACIFE</name>
<dbReference type="Proteomes" id="UP000182379">
    <property type="component" value="Unassembled WGS sequence"/>
</dbReference>
<dbReference type="GeneID" id="78333787"/>
<evidence type="ECO:0000256" key="2">
    <source>
        <dbReference type="HAMAP-Rule" id="MF_00984"/>
    </source>
</evidence>
<dbReference type="AlphaFoldDB" id="A0A1H3ARP0"/>
<dbReference type="Pfam" id="PF00436">
    <property type="entry name" value="SSB"/>
    <property type="match status" value="1"/>
</dbReference>
<comment type="subunit">
    <text evidence="2">Homotetramer.</text>
</comment>
<dbReference type="GO" id="GO:0006260">
    <property type="term" value="P:DNA replication"/>
    <property type="evidence" value="ECO:0007669"/>
    <property type="project" value="UniProtKB-UniRule"/>
</dbReference>
<evidence type="ECO:0000313" key="5">
    <source>
        <dbReference type="EMBL" id="SDX32400.1"/>
    </source>
</evidence>
<organism evidence="5 6">
    <name type="scientific">Acidaminococcus fermentans</name>
    <dbReference type="NCBI Taxonomy" id="905"/>
    <lineage>
        <taxon>Bacteria</taxon>
        <taxon>Bacillati</taxon>
        <taxon>Bacillota</taxon>
        <taxon>Negativicutes</taxon>
        <taxon>Acidaminococcales</taxon>
        <taxon>Acidaminococcaceae</taxon>
        <taxon>Acidaminococcus</taxon>
    </lineage>
</organism>
<comment type="caution">
    <text evidence="2">Lacks conserved residue(s) required for the propagation of feature annotation.</text>
</comment>
<proteinExistence type="inferred from homology"/>
<dbReference type="InterPro" id="IPR011344">
    <property type="entry name" value="ssDNA-bd"/>
</dbReference>
<dbReference type="PIRSF" id="PIRSF002070">
    <property type="entry name" value="SSB"/>
    <property type="match status" value="1"/>
</dbReference>
<evidence type="ECO:0000256" key="4">
    <source>
        <dbReference type="SAM" id="MobiDB-lite"/>
    </source>
</evidence>
<feature type="short sequence motif" description="Important for interaction with partner proteins" evidence="2">
    <location>
        <begin position="142"/>
        <end position="147"/>
    </location>
</feature>
<dbReference type="GO" id="GO:0006281">
    <property type="term" value="P:DNA repair"/>
    <property type="evidence" value="ECO:0007669"/>
    <property type="project" value="UniProtKB-UniRule"/>
</dbReference>
<dbReference type="PROSITE" id="PS50935">
    <property type="entry name" value="SSB"/>
    <property type="match status" value="1"/>
</dbReference>
<keyword evidence="2" id="KW-0227">DNA damage</keyword>
<dbReference type="GO" id="GO:0006310">
    <property type="term" value="P:DNA recombination"/>
    <property type="evidence" value="ECO:0007669"/>
    <property type="project" value="UniProtKB-UniRule"/>
</dbReference>
<feature type="compositionally biased region" description="Low complexity" evidence="4">
    <location>
        <begin position="109"/>
        <end position="126"/>
    </location>
</feature>
<dbReference type="NCBIfam" id="TIGR00621">
    <property type="entry name" value="ssb"/>
    <property type="match status" value="1"/>
</dbReference>
<dbReference type="EMBL" id="FNOP01000022">
    <property type="protein sequence ID" value="SDX32400.1"/>
    <property type="molecule type" value="Genomic_DNA"/>
</dbReference>
<dbReference type="OMA" id="CFIDARL"/>
<evidence type="ECO:0000256" key="1">
    <source>
        <dbReference type="ARBA" id="ARBA00023125"/>
    </source>
</evidence>
<dbReference type="GO" id="GO:0003697">
    <property type="term" value="F:single-stranded DNA binding"/>
    <property type="evidence" value="ECO:0007669"/>
    <property type="project" value="UniProtKB-UniRule"/>
</dbReference>
<dbReference type="Gene3D" id="2.40.50.140">
    <property type="entry name" value="Nucleic acid-binding proteins"/>
    <property type="match status" value="1"/>
</dbReference>
<evidence type="ECO:0000313" key="6">
    <source>
        <dbReference type="Proteomes" id="UP000182379"/>
    </source>
</evidence>
<dbReference type="CDD" id="cd04496">
    <property type="entry name" value="SSB_OBF"/>
    <property type="match status" value="1"/>
</dbReference>
<feature type="compositionally biased region" description="Gly residues" evidence="4">
    <location>
        <begin position="127"/>
        <end position="137"/>
    </location>
</feature>
<dbReference type="InterPro" id="IPR000424">
    <property type="entry name" value="Primosome_PriB/ssb"/>
</dbReference>
<gene>
    <name evidence="5" type="ORF">SAMN05216495_12218</name>
</gene>
<keyword evidence="1 2" id="KW-0238">DNA-binding</keyword>
<keyword evidence="2" id="KW-0234">DNA repair</keyword>
<keyword evidence="2" id="KW-0233">DNA recombination</keyword>
<protein>
    <recommendedName>
        <fullName evidence="2 3">Single-stranded DNA-binding protein</fullName>
        <shortName evidence="2">SSB</shortName>
    </recommendedName>
</protein>
<reference evidence="5 6" key="1">
    <citation type="submission" date="2016-10" db="EMBL/GenBank/DDBJ databases">
        <authorList>
            <person name="Varghese N."/>
            <person name="Submissions S."/>
        </authorList>
    </citation>
    <scope>NUCLEOTIDE SEQUENCE [LARGE SCALE GENOMIC DNA]</scope>
    <source>
        <strain evidence="5 6">WCC6</strain>
    </source>
</reference>
<dbReference type="HAMAP" id="MF_00984">
    <property type="entry name" value="SSB"/>
    <property type="match status" value="1"/>
</dbReference>
<dbReference type="InterPro" id="IPR012340">
    <property type="entry name" value="NA-bd_OB-fold"/>
</dbReference>
<accession>A0A1H3ARP0</accession>
<feature type="region of interest" description="Disordered" evidence="4">
    <location>
        <begin position="102"/>
        <end position="147"/>
    </location>
</feature>
<comment type="caution">
    <text evidence="5">The sequence shown here is derived from an EMBL/GenBank/DDBJ whole genome shotgun (WGS) entry which is preliminary data.</text>
</comment>
<comment type="function">
    <text evidence="2">Plays an important role in DNA replication, recombination and repair. Binds to ssDNA and to an array of partner proteins to recruit them to their sites of action during DNA metabolism.</text>
</comment>
<dbReference type="RefSeq" id="WP_012937439.1">
    <property type="nucleotide sequence ID" value="NZ_CALAKB010000010.1"/>
</dbReference>
<sequence length="147" mass="16073">MNRIILLGRLVRDPEVRVTPTEKTVCTFTLAVDRPFASKNGQREADFINIVTWNKTAELCGNSLTKGQRALVEGRLQIRSYDGKDGNKHYMTEVIADRVEFIERKGSGNPAAGQQNPPSQNQSSQGGSAGPMGGFGSEVGFDEEIPF</sequence>